<evidence type="ECO:0000313" key="5">
    <source>
        <dbReference type="EMBL" id="KAD4888694.1"/>
    </source>
</evidence>
<reference evidence="5 6" key="1">
    <citation type="submission" date="2019-05" db="EMBL/GenBank/DDBJ databases">
        <title>Mikania micrantha, genome provides insights into the molecular mechanism of rapid growth.</title>
        <authorList>
            <person name="Liu B."/>
        </authorList>
    </citation>
    <scope>NUCLEOTIDE SEQUENCE [LARGE SCALE GENOMIC DNA]</scope>
    <source>
        <strain evidence="5">NLD-2019</strain>
        <tissue evidence="5">Leaf</tissue>
    </source>
</reference>
<comment type="caution">
    <text evidence="5">The sequence shown here is derived from an EMBL/GenBank/DDBJ whole genome shotgun (WGS) entry which is preliminary data.</text>
</comment>
<dbReference type="GO" id="GO:0008270">
    <property type="term" value="F:zinc ion binding"/>
    <property type="evidence" value="ECO:0007669"/>
    <property type="project" value="UniProtKB-KW"/>
</dbReference>
<protein>
    <recommendedName>
        <fullName evidence="4">CCHC-type domain-containing protein</fullName>
    </recommendedName>
</protein>
<evidence type="ECO:0000256" key="3">
    <source>
        <dbReference type="SAM" id="MobiDB-lite"/>
    </source>
</evidence>
<sequence>MVGANHGGGDGVMVPAKEQNHVSLQCPRLTTTNYTPWAIMVETILKAQGLWDAIDPVTGATVDARKNYTTKAIIFQYLPEDILLQVARYEYAEDVWEAIRVRFLGADRVQKARLQTLRNELERLKMKDNETIDEFAGKLSGMLMKFRNLGSTIEDEEIVRKLLNSVPNKFLQIVAAIEQYSEIDSMPFEEAVGRLKAYEERIKGKDEEEDSQSKLLLSSSNARNKYEREINGRTKGRGRGVNGLKNHGKGADRYEKEDEEGAGPESDRDQEKGRGYGRGVGRGNYKRNLRCYECERAGHFAYECPDLKEKEEELGFAKAHEDGPALL</sequence>
<gene>
    <name evidence="5" type="ORF">E3N88_20767</name>
</gene>
<feature type="compositionally biased region" description="Basic and acidic residues" evidence="3">
    <location>
        <begin position="265"/>
        <end position="274"/>
    </location>
</feature>
<dbReference type="Pfam" id="PF14223">
    <property type="entry name" value="Retrotran_gag_2"/>
    <property type="match status" value="1"/>
</dbReference>
<keyword evidence="1" id="KW-0862">Zinc</keyword>
<evidence type="ECO:0000313" key="6">
    <source>
        <dbReference type="Proteomes" id="UP000326396"/>
    </source>
</evidence>
<dbReference type="Proteomes" id="UP000326396">
    <property type="component" value="Linkage Group LG19"/>
</dbReference>
<accession>A0A5N6NID4</accession>
<evidence type="ECO:0000256" key="2">
    <source>
        <dbReference type="SAM" id="Coils"/>
    </source>
</evidence>
<feature type="coiled-coil region" evidence="2">
    <location>
        <begin position="107"/>
        <end position="134"/>
    </location>
</feature>
<dbReference type="PANTHER" id="PTHR35317:SF35">
    <property type="entry name" value="DUF4219 DOMAIN-CONTAINING PROTEIN"/>
    <property type="match status" value="1"/>
</dbReference>
<dbReference type="AlphaFoldDB" id="A0A5N6NID4"/>
<dbReference type="InterPro" id="IPR036875">
    <property type="entry name" value="Znf_CCHC_sf"/>
</dbReference>
<feature type="domain" description="CCHC-type" evidence="4">
    <location>
        <begin position="290"/>
        <end position="306"/>
    </location>
</feature>
<dbReference type="PROSITE" id="PS50158">
    <property type="entry name" value="ZF_CCHC"/>
    <property type="match status" value="1"/>
</dbReference>
<keyword evidence="1" id="KW-0863">Zinc-finger</keyword>
<evidence type="ECO:0000259" key="4">
    <source>
        <dbReference type="PROSITE" id="PS50158"/>
    </source>
</evidence>
<keyword evidence="1" id="KW-0479">Metal-binding</keyword>
<dbReference type="GO" id="GO:0003676">
    <property type="term" value="F:nucleic acid binding"/>
    <property type="evidence" value="ECO:0007669"/>
    <property type="project" value="InterPro"/>
</dbReference>
<feature type="compositionally biased region" description="Polar residues" evidence="3">
    <location>
        <begin position="213"/>
        <end position="223"/>
    </location>
</feature>
<dbReference type="SUPFAM" id="SSF57756">
    <property type="entry name" value="Retrovirus zinc finger-like domains"/>
    <property type="match status" value="1"/>
</dbReference>
<dbReference type="PANTHER" id="PTHR35317">
    <property type="entry name" value="OS04G0629600 PROTEIN"/>
    <property type="match status" value="1"/>
</dbReference>
<dbReference type="InterPro" id="IPR001878">
    <property type="entry name" value="Znf_CCHC"/>
</dbReference>
<dbReference type="Gene3D" id="4.10.60.10">
    <property type="entry name" value="Zinc finger, CCHC-type"/>
    <property type="match status" value="1"/>
</dbReference>
<organism evidence="5 6">
    <name type="scientific">Mikania micrantha</name>
    <name type="common">bitter vine</name>
    <dbReference type="NCBI Taxonomy" id="192012"/>
    <lineage>
        <taxon>Eukaryota</taxon>
        <taxon>Viridiplantae</taxon>
        <taxon>Streptophyta</taxon>
        <taxon>Embryophyta</taxon>
        <taxon>Tracheophyta</taxon>
        <taxon>Spermatophyta</taxon>
        <taxon>Magnoliopsida</taxon>
        <taxon>eudicotyledons</taxon>
        <taxon>Gunneridae</taxon>
        <taxon>Pentapetalae</taxon>
        <taxon>asterids</taxon>
        <taxon>campanulids</taxon>
        <taxon>Asterales</taxon>
        <taxon>Asteraceae</taxon>
        <taxon>Asteroideae</taxon>
        <taxon>Heliantheae alliance</taxon>
        <taxon>Eupatorieae</taxon>
        <taxon>Mikania</taxon>
    </lineage>
</organism>
<feature type="region of interest" description="Disordered" evidence="3">
    <location>
        <begin position="203"/>
        <end position="284"/>
    </location>
</feature>
<proteinExistence type="predicted"/>
<dbReference type="EMBL" id="SZYD01000011">
    <property type="protein sequence ID" value="KAD4888694.1"/>
    <property type="molecule type" value="Genomic_DNA"/>
</dbReference>
<dbReference type="OrthoDB" id="1166651at2759"/>
<keyword evidence="2" id="KW-0175">Coiled coil</keyword>
<evidence type="ECO:0000256" key="1">
    <source>
        <dbReference type="PROSITE-ProRule" id="PRU00047"/>
    </source>
</evidence>
<name>A0A5N6NID4_9ASTR</name>
<keyword evidence="6" id="KW-1185">Reference proteome</keyword>